<evidence type="ECO:0000313" key="2">
    <source>
        <dbReference type="EMBL" id="MYZ48992.1"/>
    </source>
</evidence>
<comment type="caution">
    <text evidence="2">The sequence shown here is derived from an EMBL/GenBank/DDBJ whole genome shotgun (WGS) entry which is preliminary data.</text>
</comment>
<dbReference type="OrthoDB" id="6077989at2"/>
<name>A0A964T6V4_9HYPH</name>
<protein>
    <submittedName>
        <fullName evidence="2">Hemerythrin domain-containing protein</fullName>
    </submittedName>
</protein>
<organism evidence="2 3">
    <name type="scientific">Propylenella binzhouense</name>
    <dbReference type="NCBI Taxonomy" id="2555902"/>
    <lineage>
        <taxon>Bacteria</taxon>
        <taxon>Pseudomonadati</taxon>
        <taxon>Pseudomonadota</taxon>
        <taxon>Alphaproteobacteria</taxon>
        <taxon>Hyphomicrobiales</taxon>
        <taxon>Propylenellaceae</taxon>
        <taxon>Propylenella</taxon>
    </lineage>
</organism>
<sequence>MSDPSGLFARAGLPEDLTFLLAKYPRLHWPEHRNLGALARFWMGRHDMFRELSAALGAASEHHLAGAIDGASFRAWFAPRFGFFLGELEGHHQIEDHHYFPVLCTAERRLARGFDLLETDHDTIHRRLAELDAAWRAFDAALRRGEDARPAGETLSGMLTGFLAPLGRHLADEEDLIVPVLLDRGESALGFA</sequence>
<accession>A0A964T6V4</accession>
<reference evidence="2" key="1">
    <citation type="submission" date="2019-03" db="EMBL/GenBank/DDBJ databases">
        <title>Afifella sp. nov., isolated from activated sludge.</title>
        <authorList>
            <person name="Li Q."/>
            <person name="Liu Y."/>
        </authorList>
    </citation>
    <scope>NUCLEOTIDE SEQUENCE</scope>
    <source>
        <strain evidence="2">L72</strain>
    </source>
</reference>
<feature type="domain" description="Hemerythrin-like" evidence="1">
    <location>
        <begin position="40"/>
        <end position="181"/>
    </location>
</feature>
<evidence type="ECO:0000313" key="3">
    <source>
        <dbReference type="Proteomes" id="UP000773614"/>
    </source>
</evidence>
<gene>
    <name evidence="2" type="ORF">E4O86_14850</name>
</gene>
<dbReference type="Proteomes" id="UP000773614">
    <property type="component" value="Unassembled WGS sequence"/>
</dbReference>
<dbReference type="CDD" id="cd12108">
    <property type="entry name" value="Hr-like"/>
    <property type="match status" value="1"/>
</dbReference>
<proteinExistence type="predicted"/>
<dbReference type="EMBL" id="SPKJ01000056">
    <property type="protein sequence ID" value="MYZ48992.1"/>
    <property type="molecule type" value="Genomic_DNA"/>
</dbReference>
<keyword evidence="3" id="KW-1185">Reference proteome</keyword>
<dbReference type="Pfam" id="PF01814">
    <property type="entry name" value="Hemerythrin"/>
    <property type="match status" value="1"/>
</dbReference>
<dbReference type="AlphaFoldDB" id="A0A964T6V4"/>
<dbReference type="Gene3D" id="1.20.120.520">
    <property type="entry name" value="nmb1532 protein domain like"/>
    <property type="match status" value="1"/>
</dbReference>
<dbReference type="InterPro" id="IPR012312">
    <property type="entry name" value="Hemerythrin-like"/>
</dbReference>
<dbReference type="RefSeq" id="WP_161141337.1">
    <property type="nucleotide sequence ID" value="NZ_SPKJ01000056.1"/>
</dbReference>
<evidence type="ECO:0000259" key="1">
    <source>
        <dbReference type="Pfam" id="PF01814"/>
    </source>
</evidence>